<evidence type="ECO:0000313" key="4">
    <source>
        <dbReference type="EMBL" id="TEY32123.1"/>
    </source>
</evidence>
<dbReference type="InterPro" id="IPR001138">
    <property type="entry name" value="Zn2Cys6_DnaBD"/>
</dbReference>
<name>A0A4Y8CGB2_9HELO</name>
<dbReference type="PANTHER" id="PTHR36167:SF3">
    <property type="entry name" value="C2H2 FINGER DOMAIN TRANSCRIPTION FACTOR (EUROFUNG)-RELATED"/>
    <property type="match status" value="1"/>
</dbReference>
<feature type="domain" description="Zn(2)-C6 fungal-type" evidence="3">
    <location>
        <begin position="316"/>
        <end position="336"/>
    </location>
</feature>
<dbReference type="Gene3D" id="4.10.240.10">
    <property type="entry name" value="Zn(2)-C6 fungal-type DNA-binding domain"/>
    <property type="match status" value="1"/>
</dbReference>
<feature type="compositionally biased region" description="Low complexity" evidence="2">
    <location>
        <begin position="284"/>
        <end position="306"/>
    </location>
</feature>
<feature type="compositionally biased region" description="Low complexity" evidence="2">
    <location>
        <begin position="190"/>
        <end position="221"/>
    </location>
</feature>
<dbReference type="InterPro" id="IPR036864">
    <property type="entry name" value="Zn2-C6_fun-type_DNA-bd_sf"/>
</dbReference>
<dbReference type="GO" id="GO:0008270">
    <property type="term" value="F:zinc ion binding"/>
    <property type="evidence" value="ECO:0007669"/>
    <property type="project" value="InterPro"/>
</dbReference>
<dbReference type="Pfam" id="PF00172">
    <property type="entry name" value="Zn_clus"/>
    <property type="match status" value="1"/>
</dbReference>
<dbReference type="Proteomes" id="UP000297299">
    <property type="component" value="Unassembled WGS sequence"/>
</dbReference>
<dbReference type="InterPro" id="IPR039327">
    <property type="entry name" value="CON7-like"/>
</dbReference>
<evidence type="ECO:0000256" key="1">
    <source>
        <dbReference type="ARBA" id="ARBA00023242"/>
    </source>
</evidence>
<keyword evidence="5" id="KW-1185">Reference proteome</keyword>
<feature type="compositionally biased region" description="Acidic residues" evidence="2">
    <location>
        <begin position="1058"/>
        <end position="1071"/>
    </location>
</feature>
<feature type="region of interest" description="Disordered" evidence="2">
    <location>
        <begin position="1057"/>
        <end position="1078"/>
    </location>
</feature>
<protein>
    <recommendedName>
        <fullName evidence="3">Zn(2)-C6 fungal-type domain-containing protein</fullName>
    </recommendedName>
</protein>
<feature type="region of interest" description="Disordered" evidence="2">
    <location>
        <begin position="482"/>
        <end position="522"/>
    </location>
</feature>
<organism evidence="4 5">
    <name type="scientific">Botryotinia calthae</name>
    <dbReference type="NCBI Taxonomy" id="38488"/>
    <lineage>
        <taxon>Eukaryota</taxon>
        <taxon>Fungi</taxon>
        <taxon>Dikarya</taxon>
        <taxon>Ascomycota</taxon>
        <taxon>Pezizomycotina</taxon>
        <taxon>Leotiomycetes</taxon>
        <taxon>Helotiales</taxon>
        <taxon>Sclerotiniaceae</taxon>
        <taxon>Botryotinia</taxon>
    </lineage>
</organism>
<evidence type="ECO:0000256" key="2">
    <source>
        <dbReference type="SAM" id="MobiDB-lite"/>
    </source>
</evidence>
<keyword evidence="1" id="KW-0539">Nucleus</keyword>
<feature type="compositionally biased region" description="Basic and acidic residues" evidence="2">
    <location>
        <begin position="505"/>
        <end position="516"/>
    </location>
</feature>
<evidence type="ECO:0000313" key="5">
    <source>
        <dbReference type="Proteomes" id="UP000297299"/>
    </source>
</evidence>
<dbReference type="PROSITE" id="PS50048">
    <property type="entry name" value="ZN2_CY6_FUNGAL_2"/>
    <property type="match status" value="1"/>
</dbReference>
<dbReference type="AlphaFoldDB" id="A0A4Y8CGB2"/>
<feature type="region of interest" description="Disordered" evidence="2">
    <location>
        <begin position="186"/>
        <end position="229"/>
    </location>
</feature>
<dbReference type="EMBL" id="PHWZ01000753">
    <property type="protein sequence ID" value="TEY32123.1"/>
    <property type="molecule type" value="Genomic_DNA"/>
</dbReference>
<reference evidence="4 5" key="1">
    <citation type="submission" date="2017-11" db="EMBL/GenBank/DDBJ databases">
        <title>Comparative genomics of Botrytis spp.</title>
        <authorList>
            <person name="Valero-Jimenez C.A."/>
            <person name="Tapia P."/>
            <person name="Veloso J."/>
            <person name="Silva-Moreno E."/>
            <person name="Staats M."/>
            <person name="Valdes J.H."/>
            <person name="Van Kan J.A.L."/>
        </authorList>
    </citation>
    <scope>NUCLEOTIDE SEQUENCE [LARGE SCALE GENOMIC DNA]</scope>
    <source>
        <strain evidence="4 5">MUCL2830</strain>
    </source>
</reference>
<dbReference type="SUPFAM" id="SSF57701">
    <property type="entry name" value="Zn2/Cys6 DNA-binding domain"/>
    <property type="match status" value="1"/>
</dbReference>
<dbReference type="PANTHER" id="PTHR36167">
    <property type="entry name" value="C2H2 FINGER DOMAIN TRANSCRIPTION FACTOR (EUROFUNG)-RELATED"/>
    <property type="match status" value="1"/>
</dbReference>
<accession>A0A4Y8CGB2</accession>
<dbReference type="GO" id="GO:0000981">
    <property type="term" value="F:DNA-binding transcription factor activity, RNA polymerase II-specific"/>
    <property type="evidence" value="ECO:0007669"/>
    <property type="project" value="InterPro"/>
</dbReference>
<proteinExistence type="predicted"/>
<dbReference type="OrthoDB" id="5431013at2759"/>
<sequence>MALEVIGGIASIAQLAGTVYTISKTLYEVGEALSNAPSDIKDLARDLETFSDELHLLSTLLHGKDGRYADQVYRLTAKIIGDCATICTKIDRIIRKLRSGSVLAKIKWLYKEKEIMKLLARLRDLKLSLMGTLSVLSALRADHMMDSLGINNPSLIGGPDRHSLSTETRMQVEDTRLKLAGMSMKNTTVSSGSKPMLSSSASLLSESSSSTLGTSATSETLVGSPASRMPSTVSFSVPPFISMAVVPNSMPPILNAQAIQSVDSFHSALSYQNQDSQDPEVQQSLTSTDPSHTLSSSSSPPQLTPSQETMDPIVRACYQCRKKKRKCDGKLPCKQCISESGSGDGITTMPQLEMTHGMPPSQSDQLRANNTRLGNYCDYDPLRSNSGPRRDYVESLEQRMEQVESFLKPEDSNHLHVIRKSVRVSNINDKLSLSAEESHQLDASVSKSLRSWRNEMALSAMKHFNMNTIDAEEWAKHLPIPSNLSATAGPTSPAKISPQTQIKNKPQELGEDKNGADSEESQSLLRNSADLQAYMDFACLNTSTGGSDNDILLERYSIDSDLCIGSQRLQDSNDPEIIQDSSDLHDLNASSKPVRLDDAQYEISNMPDDISNDESVADSYSSYGIKPETAPLPMKRKVIRYSDAYYDYSNSNKRNSCSSVAPQRNQNFAAAQKRIWPEMIQQRRKPHSPTQQAQQFQIQQQEHQQMAQMSSCLPPRVTGLGIRIDAERWRNADACQNMDSPINMQMGLYELGIEELSPRPQLQQLQMQIQTSQKLHTRDSQPPYPFKTLRGQSEYHRLTDLPADYTDDVSKQAFGSLKKDESNEASTFDSRNEDINKGLGGLWTRGLVNVKSFDAIIWSNLQQYLTRERVYTTSEVGSNLLVANLDRAANFHKERIALCRQMVPRAASSIQKIIDVLTVMEETIGLGIGAIAWTCLLGAVENLLSLSTTRTVDSQIEIITEMTKVSSIIARYTVMENIYAQWKGMSLDKDYEQSLINLSTHVLIYLGTLLPSPIGRNTNAAMEPYFDKIMEADTACRGFTVIVSAENIDIDQERLSEDLLDDSDDNEDSDETILRVSGKDEVNKLQSPAKRIKV</sequence>
<dbReference type="CDD" id="cd00067">
    <property type="entry name" value="GAL4"/>
    <property type="match status" value="1"/>
</dbReference>
<comment type="caution">
    <text evidence="4">The sequence shown here is derived from an EMBL/GenBank/DDBJ whole genome shotgun (WGS) entry which is preliminary data.</text>
</comment>
<feature type="region of interest" description="Disordered" evidence="2">
    <location>
        <begin position="270"/>
        <end position="310"/>
    </location>
</feature>
<feature type="compositionally biased region" description="Polar residues" evidence="2">
    <location>
        <begin position="270"/>
        <end position="283"/>
    </location>
</feature>
<dbReference type="SMART" id="SM00066">
    <property type="entry name" value="GAL4"/>
    <property type="match status" value="1"/>
</dbReference>
<evidence type="ECO:0000259" key="3">
    <source>
        <dbReference type="PROSITE" id="PS50048"/>
    </source>
</evidence>
<gene>
    <name evidence="4" type="ORF">BOTCAL_0757g00040</name>
</gene>